<dbReference type="InterPro" id="IPR034033">
    <property type="entry name" value="Serralysin-like"/>
</dbReference>
<dbReference type="InterPro" id="IPR050557">
    <property type="entry name" value="RTX_toxin/Mannuronan_C5-epim"/>
</dbReference>
<name>A0ABW8UQA2_9RHOB</name>
<evidence type="ECO:0000256" key="2">
    <source>
        <dbReference type="ARBA" id="ARBA00004613"/>
    </source>
</evidence>
<evidence type="ECO:0000313" key="8">
    <source>
        <dbReference type="Proteomes" id="UP001627408"/>
    </source>
</evidence>
<comment type="cofactor">
    <cofactor evidence="1">
        <name>Ca(2+)</name>
        <dbReference type="ChEBI" id="CHEBI:29108"/>
    </cofactor>
</comment>
<dbReference type="InterPro" id="IPR007280">
    <property type="entry name" value="Peptidase_C_arc/bac"/>
</dbReference>
<accession>A0ABW8UQA2</accession>
<dbReference type="InterPro" id="IPR011049">
    <property type="entry name" value="Serralysin-like_metalloprot_C"/>
</dbReference>
<organism evidence="7 8">
    <name type="scientific">Tateyamaria armeniaca</name>
    <dbReference type="NCBI Taxonomy" id="2518930"/>
    <lineage>
        <taxon>Bacteria</taxon>
        <taxon>Pseudomonadati</taxon>
        <taxon>Pseudomonadota</taxon>
        <taxon>Alphaproteobacteria</taxon>
        <taxon>Rhodobacterales</taxon>
        <taxon>Roseobacteraceae</taxon>
        <taxon>Tateyamaria</taxon>
    </lineage>
</organism>
<dbReference type="PRINTS" id="PR00313">
    <property type="entry name" value="CABNDNGRPT"/>
</dbReference>
<dbReference type="InterPro" id="IPR006026">
    <property type="entry name" value="Peptidase_Metallo"/>
</dbReference>
<dbReference type="InterPro" id="IPR024079">
    <property type="entry name" value="MetalloPept_cat_dom_sf"/>
</dbReference>
<dbReference type="Gene3D" id="2.60.120.380">
    <property type="match status" value="1"/>
</dbReference>
<dbReference type="SUPFAM" id="SSF89260">
    <property type="entry name" value="Collagen-binding domain"/>
    <property type="match status" value="1"/>
</dbReference>
<keyword evidence="5" id="KW-0677">Repeat</keyword>
<dbReference type="EMBL" id="JBHDIY010000002">
    <property type="protein sequence ID" value="MFL4469288.1"/>
    <property type="molecule type" value="Genomic_DNA"/>
</dbReference>
<dbReference type="RefSeq" id="WP_407591067.1">
    <property type="nucleotide sequence ID" value="NZ_JBHDIY010000002.1"/>
</dbReference>
<evidence type="ECO:0000256" key="3">
    <source>
        <dbReference type="ARBA" id="ARBA00009490"/>
    </source>
</evidence>
<dbReference type="Proteomes" id="UP001627408">
    <property type="component" value="Unassembled WGS sequence"/>
</dbReference>
<feature type="domain" description="Peptidase metallopeptidase" evidence="6">
    <location>
        <begin position="168"/>
        <end position="320"/>
    </location>
</feature>
<comment type="caution">
    <text evidence="7">The sequence shown here is derived from an EMBL/GenBank/DDBJ whole genome shotgun (WGS) entry which is preliminary data.</text>
</comment>
<proteinExistence type="inferred from homology"/>
<dbReference type="PROSITE" id="PS00330">
    <property type="entry name" value="HEMOLYSIN_CALCIUM"/>
    <property type="match status" value="6"/>
</dbReference>
<dbReference type="PANTHER" id="PTHR38340:SF1">
    <property type="entry name" value="S-LAYER PROTEIN"/>
    <property type="match status" value="1"/>
</dbReference>
<dbReference type="InterPro" id="IPR018511">
    <property type="entry name" value="Hemolysin-typ_Ca-bd_CS"/>
</dbReference>
<dbReference type="SUPFAM" id="SSF51120">
    <property type="entry name" value="beta-Roll"/>
    <property type="match status" value="3"/>
</dbReference>
<sequence length="742" mass="77082">MCSICFATRTFDPLRHDEGGDPEFANLTEDPNAPDSILTTNTMSVGDTFSGALSESGDEDWIAISLTAGEQYQFALDGGSLSDPLVRLFDAQGNQVAANDDGGPGLNSLLVHTASSSGTYFIIADAFATQSGSYTLSVTDSSSTPEPTGAGSLDDLALFLTEGFWGDRQITFNTTQSNVITVSIEGLTAAAQQLATWAMEAWEMVANLDFQIVTTGEMITMDDELSGAFAYAPNSGSSGGVELNVSTNWVSTYGTSIDTYSFQTYMHEIGHAIGLGHQGDYNGSANYSTDATFTNDSWQMSLMSYFNQNENTSITATYGYTATPMMADILAIQNLYGAPDVQSVTAGDTTFGLGAQLGNYLDSVFEWMAGGATNSEVTGNAMVFTLYDQGGSDTLDLSYMQDAARLDLREETFSDFGNLIGVMGISRDTVIENAVLGSGNDRVTGNDAANVIDLGVGNDSITAGDGNDHISGGIGFDTMEGGTGNDSLFGGNGADSLMGGAGNDLIEGGDGYDQINGGTGDDRILAGATADRVYGGDGDDWISGGSNFGLTVDGLWGEAGNDTIVGDGGFDLLDGGDGNDLLDGGDQADNLYGRDGNDVMRGGNGLDRLFGGNDDDLGHGGSGNDGLFGEAGNDTLYGEDGNDRFFGGSGNDLLFGGADNDTLNGGSGFDTIDGGAGDDSLFGQFNADTFVFADNHGNDTIGDFNALNNFERDRSVWHQHNHGSGRSCAGRQCSGCCSSVGQ</sequence>
<dbReference type="SMART" id="SM00235">
    <property type="entry name" value="ZnMc"/>
    <property type="match status" value="1"/>
</dbReference>
<keyword evidence="4" id="KW-0964">Secreted</keyword>
<comment type="similarity">
    <text evidence="3">Belongs to the peptidase M10B family.</text>
</comment>
<dbReference type="Pfam" id="PF13688">
    <property type="entry name" value="Reprolysin_5"/>
    <property type="match status" value="1"/>
</dbReference>
<evidence type="ECO:0000313" key="7">
    <source>
        <dbReference type="EMBL" id="MFL4469288.1"/>
    </source>
</evidence>
<keyword evidence="8" id="KW-1185">Reference proteome</keyword>
<reference evidence="7 8" key="1">
    <citation type="submission" date="2024-08" db="EMBL/GenBank/DDBJ databases">
        <title>Tateyamaria sp. nov., isolated from marine algae.</title>
        <authorList>
            <person name="Choi B.J."/>
            <person name="Kim J.M."/>
            <person name="Lee J.K."/>
            <person name="Choi D.G."/>
            <person name="Bayburt H."/>
            <person name="Baek J.H."/>
            <person name="Han D.M."/>
            <person name="Jeon C.O."/>
        </authorList>
    </citation>
    <scope>NUCLEOTIDE SEQUENCE [LARGE SCALE GENOMIC DNA]</scope>
    <source>
        <strain evidence="7 8">KMU-156</strain>
    </source>
</reference>
<dbReference type="Pfam" id="PF04151">
    <property type="entry name" value="PPC"/>
    <property type="match status" value="1"/>
</dbReference>
<dbReference type="Pfam" id="PF08548">
    <property type="entry name" value="Peptidase_M10_C"/>
    <property type="match status" value="1"/>
</dbReference>
<gene>
    <name evidence="7" type="ORF">ACERZ8_05165</name>
</gene>
<dbReference type="PANTHER" id="PTHR38340">
    <property type="entry name" value="S-LAYER PROTEIN"/>
    <property type="match status" value="1"/>
</dbReference>
<comment type="subcellular location">
    <subcellularLocation>
        <location evidence="2">Secreted</location>
    </subcellularLocation>
</comment>
<dbReference type="InterPro" id="IPR013858">
    <property type="entry name" value="Peptidase_M10B_C"/>
</dbReference>
<dbReference type="SUPFAM" id="SSF55486">
    <property type="entry name" value="Metalloproteases ('zincins'), catalytic domain"/>
    <property type="match status" value="1"/>
</dbReference>
<protein>
    <submittedName>
        <fullName evidence="7">M10 family metallopeptidase</fullName>
    </submittedName>
</protein>
<evidence type="ECO:0000256" key="1">
    <source>
        <dbReference type="ARBA" id="ARBA00001913"/>
    </source>
</evidence>
<dbReference type="Gene3D" id="3.40.390.10">
    <property type="entry name" value="Collagenase (Catalytic Domain)"/>
    <property type="match status" value="1"/>
</dbReference>
<evidence type="ECO:0000259" key="6">
    <source>
        <dbReference type="SMART" id="SM00235"/>
    </source>
</evidence>
<dbReference type="Pfam" id="PF00353">
    <property type="entry name" value="HemolysinCabind"/>
    <property type="match status" value="5"/>
</dbReference>
<dbReference type="Gene3D" id="2.150.10.10">
    <property type="entry name" value="Serralysin-like metalloprotease, C-terminal"/>
    <property type="match status" value="4"/>
</dbReference>
<evidence type="ECO:0000256" key="5">
    <source>
        <dbReference type="ARBA" id="ARBA00022737"/>
    </source>
</evidence>
<dbReference type="CDD" id="cd04277">
    <property type="entry name" value="ZnMc_serralysin_like"/>
    <property type="match status" value="1"/>
</dbReference>
<evidence type="ECO:0000256" key="4">
    <source>
        <dbReference type="ARBA" id="ARBA00022525"/>
    </source>
</evidence>
<dbReference type="InterPro" id="IPR001343">
    <property type="entry name" value="Hemolysn_Ca-bd"/>
</dbReference>